<keyword evidence="3" id="KW-0238">DNA-binding</keyword>
<dbReference type="InterPro" id="IPR036388">
    <property type="entry name" value="WH-like_DNA-bd_sf"/>
</dbReference>
<evidence type="ECO:0000256" key="1">
    <source>
        <dbReference type="ARBA" id="ARBA00009437"/>
    </source>
</evidence>
<dbReference type="PANTHER" id="PTHR30537">
    <property type="entry name" value="HTH-TYPE TRANSCRIPTIONAL REGULATOR"/>
    <property type="match status" value="1"/>
</dbReference>
<dbReference type="Pfam" id="PF03466">
    <property type="entry name" value="LysR_substrate"/>
    <property type="match status" value="1"/>
</dbReference>
<dbReference type="PROSITE" id="PS50931">
    <property type="entry name" value="HTH_LYSR"/>
    <property type="match status" value="1"/>
</dbReference>
<evidence type="ECO:0000256" key="4">
    <source>
        <dbReference type="ARBA" id="ARBA00023163"/>
    </source>
</evidence>
<dbReference type="EMBL" id="CXWC01000002">
    <property type="protein sequence ID" value="CTQ65803.1"/>
    <property type="molecule type" value="Genomic_DNA"/>
</dbReference>
<dbReference type="InterPro" id="IPR036390">
    <property type="entry name" value="WH_DNA-bd_sf"/>
</dbReference>
<gene>
    <name evidence="7" type="primary">gcvA_2</name>
    <name evidence="7" type="ORF">LA5096_00860</name>
</gene>
<dbReference type="Gene3D" id="3.40.190.10">
    <property type="entry name" value="Periplasmic binding protein-like II"/>
    <property type="match status" value="2"/>
</dbReference>
<dbReference type="GO" id="GO:0043565">
    <property type="term" value="F:sequence-specific DNA binding"/>
    <property type="evidence" value="ECO:0007669"/>
    <property type="project" value="TreeGrafter"/>
</dbReference>
<accession>A0A0M6Z796</accession>
<reference evidence="8" key="1">
    <citation type="submission" date="2015-07" db="EMBL/GenBank/DDBJ databases">
        <authorList>
            <person name="Rodrigo-Torres Lidia"/>
            <person name="Arahal R.David."/>
        </authorList>
    </citation>
    <scope>NUCLEOTIDE SEQUENCE [LARGE SCALE GENOMIC DNA]</scope>
    <source>
        <strain evidence="8">CECT 5096</strain>
    </source>
</reference>
<dbReference type="GeneID" id="97668302"/>
<dbReference type="SUPFAM" id="SSF46785">
    <property type="entry name" value="Winged helix' DNA-binding domain"/>
    <property type="match status" value="1"/>
</dbReference>
<dbReference type="GO" id="GO:0003700">
    <property type="term" value="F:DNA-binding transcription factor activity"/>
    <property type="evidence" value="ECO:0007669"/>
    <property type="project" value="InterPro"/>
</dbReference>
<dbReference type="SUPFAM" id="SSF53850">
    <property type="entry name" value="Periplasmic binding protein-like II"/>
    <property type="match status" value="1"/>
</dbReference>
<dbReference type="Pfam" id="PF00126">
    <property type="entry name" value="HTH_1"/>
    <property type="match status" value="1"/>
</dbReference>
<evidence type="ECO:0000313" key="7">
    <source>
        <dbReference type="EMBL" id="CTQ65803.1"/>
    </source>
</evidence>
<dbReference type="PRINTS" id="PR00039">
    <property type="entry name" value="HTHLYSR"/>
</dbReference>
<feature type="region of interest" description="Disordered" evidence="5">
    <location>
        <begin position="294"/>
        <end position="313"/>
    </location>
</feature>
<dbReference type="InterPro" id="IPR000847">
    <property type="entry name" value="LysR_HTH_N"/>
</dbReference>
<proteinExistence type="inferred from homology"/>
<dbReference type="FunFam" id="1.10.10.10:FF:000038">
    <property type="entry name" value="Glycine cleavage system transcriptional activator"/>
    <property type="match status" value="1"/>
</dbReference>
<keyword evidence="2" id="KW-0805">Transcription regulation</keyword>
<dbReference type="InterPro" id="IPR058163">
    <property type="entry name" value="LysR-type_TF_proteobact-type"/>
</dbReference>
<keyword evidence="4" id="KW-0804">Transcription</keyword>
<protein>
    <submittedName>
        <fullName evidence="7">Gcv operon activator</fullName>
    </submittedName>
</protein>
<dbReference type="AlphaFoldDB" id="A0A0M6Z796"/>
<name>A0A0M6Z796_9HYPH</name>
<keyword evidence="8" id="KW-1185">Reference proteome</keyword>
<dbReference type="RefSeq" id="WP_055114570.1">
    <property type="nucleotide sequence ID" value="NZ_CANMGD010000005.1"/>
</dbReference>
<sequence>MPKRPYDLPPLSSLVSFESAARHISFKKAAAELNVTPAAVSHQVKALEQDLNSVLFRRHHRGVELTETGAYLLVSLQRGFEEINGALDQLRARAWKTSVTIRATTAMSALWLTPRLAQFWKSHPHISVSQIVSDADEIEPDCDLSIHYGDMSSDTGLCRALFHDRISALASPRFAEQNRISTIDDLAALPLIHLDAGGTDWTDWQDWFAALGYGGKLRNSHRVNNYVIALQAAQDDMGAVLGWEGLTRSFVETGRLVKLLRETVSSPRDYYVKLQPHASEQARLVFNWLAASSGRKEGEAESAGARRPEASAR</sequence>
<dbReference type="OrthoDB" id="9804958at2"/>
<evidence type="ECO:0000256" key="3">
    <source>
        <dbReference type="ARBA" id="ARBA00023125"/>
    </source>
</evidence>
<dbReference type="STRING" id="311410.LA5095_02004"/>
<comment type="similarity">
    <text evidence="1">Belongs to the LysR transcriptional regulatory family.</text>
</comment>
<evidence type="ECO:0000256" key="2">
    <source>
        <dbReference type="ARBA" id="ARBA00023015"/>
    </source>
</evidence>
<evidence type="ECO:0000313" key="8">
    <source>
        <dbReference type="Proteomes" id="UP000049983"/>
    </source>
</evidence>
<evidence type="ECO:0000256" key="5">
    <source>
        <dbReference type="SAM" id="MobiDB-lite"/>
    </source>
</evidence>
<dbReference type="Proteomes" id="UP000049983">
    <property type="component" value="Unassembled WGS sequence"/>
</dbReference>
<feature type="domain" description="HTH lysR-type" evidence="6">
    <location>
        <begin position="9"/>
        <end position="66"/>
    </location>
</feature>
<dbReference type="Gene3D" id="1.10.10.10">
    <property type="entry name" value="Winged helix-like DNA-binding domain superfamily/Winged helix DNA-binding domain"/>
    <property type="match status" value="1"/>
</dbReference>
<evidence type="ECO:0000259" key="6">
    <source>
        <dbReference type="PROSITE" id="PS50931"/>
    </source>
</evidence>
<dbReference type="GO" id="GO:0006351">
    <property type="term" value="P:DNA-templated transcription"/>
    <property type="evidence" value="ECO:0007669"/>
    <property type="project" value="TreeGrafter"/>
</dbReference>
<dbReference type="PANTHER" id="PTHR30537:SF26">
    <property type="entry name" value="GLYCINE CLEAVAGE SYSTEM TRANSCRIPTIONAL ACTIVATOR"/>
    <property type="match status" value="1"/>
</dbReference>
<organism evidence="7 8">
    <name type="scientific">Roseibium album</name>
    <dbReference type="NCBI Taxonomy" id="311410"/>
    <lineage>
        <taxon>Bacteria</taxon>
        <taxon>Pseudomonadati</taxon>
        <taxon>Pseudomonadota</taxon>
        <taxon>Alphaproteobacteria</taxon>
        <taxon>Hyphomicrobiales</taxon>
        <taxon>Stappiaceae</taxon>
        <taxon>Roseibium</taxon>
    </lineage>
</organism>
<dbReference type="InterPro" id="IPR005119">
    <property type="entry name" value="LysR_subst-bd"/>
</dbReference>